<comment type="caution">
    <text evidence="1">The sequence shown here is derived from an EMBL/GenBank/DDBJ whole genome shotgun (WGS) entry which is preliminary data.</text>
</comment>
<dbReference type="PANTHER" id="PTHR24118">
    <property type="entry name" value="POTE ANKYRIN DOMAIN"/>
    <property type="match status" value="1"/>
</dbReference>
<reference evidence="1" key="1">
    <citation type="submission" date="2020-06" db="EMBL/GenBank/DDBJ databases">
        <authorList>
            <consortium name="Plant Systems Biology data submission"/>
        </authorList>
    </citation>
    <scope>NUCLEOTIDE SEQUENCE</scope>
    <source>
        <strain evidence="1">D6</strain>
    </source>
</reference>
<dbReference type="InterPro" id="IPR036770">
    <property type="entry name" value="Ankyrin_rpt-contain_sf"/>
</dbReference>
<accession>A0A9N8HCS6</accession>
<dbReference type="Proteomes" id="UP001153069">
    <property type="component" value="Unassembled WGS sequence"/>
</dbReference>
<dbReference type="SMART" id="SM00248">
    <property type="entry name" value="ANK"/>
    <property type="match status" value="3"/>
</dbReference>
<proteinExistence type="predicted"/>
<dbReference type="AlphaFoldDB" id="A0A9N8HCS6"/>
<dbReference type="InterPro" id="IPR002110">
    <property type="entry name" value="Ankyrin_rpt"/>
</dbReference>
<dbReference type="Gene3D" id="1.25.40.20">
    <property type="entry name" value="Ankyrin repeat-containing domain"/>
    <property type="match status" value="1"/>
</dbReference>
<sequence>MEASGEELGRIVAFVNRRTWLMEEPPSSDAIGSNYFLDNIGTTSFGDSSLLRLCAWHPTPDQFTSFVDHMEAHQEFVGASKTGKVIFTSENDKANNNLCYLDMPSPPNLSQTNHKGVTALHMAVYRNSFHANSIVKQLLHKQPSLASTPMQCGSYPLHILCAHSLTIRKEILLQLLEADPSVVWLQDQNGDTPLSLLWKNVLRFRWAQQEEVKFEDEEEEEDPGNNYYNRGRIRRPSWMTVITPDQFVEFSLLMIKAALHKDVLHLVDVCRMPRCPPVLVQLVLQRRRSSKLAKHLVQGSIFWRATDELGMTPLHHASRVEVVTMDFVPAHVQALQPMSIVDCLLRSFPSMAFVKDRWGRIALHHALEKAFHFPSHHLDHGGTTNANELHRFVAANPDSLRIKDPVSGLYPFALLATKATTAPRPLAKSYYDDDMMMQLDETADSEDHLQCVFRLLRQFPEAALYLD</sequence>
<evidence type="ECO:0000313" key="1">
    <source>
        <dbReference type="EMBL" id="CAB9510218.1"/>
    </source>
</evidence>
<dbReference type="SUPFAM" id="SSF48403">
    <property type="entry name" value="Ankyrin repeat"/>
    <property type="match status" value="1"/>
</dbReference>
<keyword evidence="2" id="KW-1185">Reference proteome</keyword>
<dbReference type="OrthoDB" id="40913at2759"/>
<dbReference type="EMBL" id="CAICTM010000425">
    <property type="protein sequence ID" value="CAB9510218.1"/>
    <property type="molecule type" value="Genomic_DNA"/>
</dbReference>
<gene>
    <name evidence="1" type="ORF">SEMRO_426_G140460.1</name>
</gene>
<organism evidence="1 2">
    <name type="scientific">Seminavis robusta</name>
    <dbReference type="NCBI Taxonomy" id="568900"/>
    <lineage>
        <taxon>Eukaryota</taxon>
        <taxon>Sar</taxon>
        <taxon>Stramenopiles</taxon>
        <taxon>Ochrophyta</taxon>
        <taxon>Bacillariophyta</taxon>
        <taxon>Bacillariophyceae</taxon>
        <taxon>Bacillariophycidae</taxon>
        <taxon>Naviculales</taxon>
        <taxon>Naviculaceae</taxon>
        <taxon>Seminavis</taxon>
    </lineage>
</organism>
<protein>
    <submittedName>
        <fullName evidence="1">Uncharacterized protein</fullName>
    </submittedName>
</protein>
<evidence type="ECO:0000313" key="2">
    <source>
        <dbReference type="Proteomes" id="UP001153069"/>
    </source>
</evidence>
<name>A0A9N8HCS6_9STRA</name>
<dbReference type="PANTHER" id="PTHR24118:SF100">
    <property type="entry name" value="FYVE-TYPE DOMAIN-CONTAINING PROTEIN"/>
    <property type="match status" value="1"/>
</dbReference>